<reference evidence="2 3" key="1">
    <citation type="journal article" date="2019" name="Int. J. Syst. Evol. Microbiol.">
        <title>The Global Catalogue of Microorganisms (GCM) 10K type strain sequencing project: providing services to taxonomists for standard genome sequencing and annotation.</title>
        <authorList>
            <consortium name="The Broad Institute Genomics Platform"/>
            <consortium name="The Broad Institute Genome Sequencing Center for Infectious Disease"/>
            <person name="Wu L."/>
            <person name="Ma J."/>
        </authorList>
    </citation>
    <scope>NUCLEOTIDE SEQUENCE [LARGE SCALE GENOMIC DNA]</scope>
    <source>
        <strain evidence="2 3">CGMCC 1.12689</strain>
    </source>
</reference>
<proteinExistence type="predicted"/>
<organism evidence="2 3">
    <name type="scientific">Halorubrum laminariae</name>
    <dbReference type="NCBI Taxonomy" id="1433523"/>
    <lineage>
        <taxon>Archaea</taxon>
        <taxon>Methanobacteriati</taxon>
        <taxon>Methanobacteriota</taxon>
        <taxon>Stenosarchaea group</taxon>
        <taxon>Halobacteria</taxon>
        <taxon>Halobacteriales</taxon>
        <taxon>Haloferacaceae</taxon>
        <taxon>Halorubrum</taxon>
    </lineage>
</organism>
<comment type="caution">
    <text evidence="2">The sequence shown here is derived from an EMBL/GenBank/DDBJ whole genome shotgun (WGS) entry which is preliminary data.</text>
</comment>
<evidence type="ECO:0000256" key="1">
    <source>
        <dbReference type="SAM" id="MobiDB-lite"/>
    </source>
</evidence>
<evidence type="ECO:0000313" key="2">
    <source>
        <dbReference type="EMBL" id="MFD1570391.1"/>
    </source>
</evidence>
<dbReference type="RefSeq" id="WP_256418142.1">
    <property type="nucleotide sequence ID" value="NZ_JANHDL010000004.1"/>
</dbReference>
<gene>
    <name evidence="2" type="ORF">ACFR9T_07270</name>
</gene>
<evidence type="ECO:0000313" key="3">
    <source>
        <dbReference type="Proteomes" id="UP001597185"/>
    </source>
</evidence>
<accession>A0ABD6BZB3</accession>
<feature type="region of interest" description="Disordered" evidence="1">
    <location>
        <begin position="230"/>
        <end position="284"/>
    </location>
</feature>
<dbReference type="EMBL" id="JBHUDB010000002">
    <property type="protein sequence ID" value="MFD1570391.1"/>
    <property type="molecule type" value="Genomic_DNA"/>
</dbReference>
<name>A0ABD6BZB3_9EURY</name>
<protein>
    <submittedName>
        <fullName evidence="2">Uncharacterized protein</fullName>
    </submittedName>
</protein>
<sequence length="284" mass="32026">MDPNNDSANCEAQFLEESILEAGFESYIQSEYELPYFVDVDYPESAPDTPREYLIGLAKRVLNAGGNRTGFTHHTEIRRSLHGWAPEYNEDVDGDPGYWGECAFGLSSHEINFGRLEGDGETKEQKARTVLAWARDNIDAEVLVEIEENYVSDIRSMWDDAAALAEGELQIRKFQNSPPDNVGGWHRFDASDERVKLAYRANNHDVPVVIGVYEAGEDLDVHEWTIENWEDNNGDPLETPKNRFPASTRTNDGPYARLRNHLQTYNADPLPVDTETDTNSSAPA</sequence>
<dbReference type="Proteomes" id="UP001597185">
    <property type="component" value="Unassembled WGS sequence"/>
</dbReference>
<dbReference type="AlphaFoldDB" id="A0ABD6BZB3"/>
<keyword evidence="3" id="KW-1185">Reference proteome</keyword>